<evidence type="ECO:0000313" key="2">
    <source>
        <dbReference type="Proteomes" id="UP000813385"/>
    </source>
</evidence>
<organism evidence="1 2">
    <name type="scientific">Plectosphaerella cucumerina</name>
    <dbReference type="NCBI Taxonomy" id="40658"/>
    <lineage>
        <taxon>Eukaryota</taxon>
        <taxon>Fungi</taxon>
        <taxon>Dikarya</taxon>
        <taxon>Ascomycota</taxon>
        <taxon>Pezizomycotina</taxon>
        <taxon>Sordariomycetes</taxon>
        <taxon>Hypocreomycetidae</taxon>
        <taxon>Glomerellales</taxon>
        <taxon>Plectosphaerellaceae</taxon>
        <taxon>Plectosphaerella</taxon>
    </lineage>
</organism>
<keyword evidence="2" id="KW-1185">Reference proteome</keyword>
<evidence type="ECO:0000313" key="1">
    <source>
        <dbReference type="EMBL" id="KAH7368033.1"/>
    </source>
</evidence>
<comment type="caution">
    <text evidence="1">The sequence shown here is derived from an EMBL/GenBank/DDBJ whole genome shotgun (WGS) entry which is preliminary data.</text>
</comment>
<proteinExistence type="predicted"/>
<reference evidence="1" key="1">
    <citation type="journal article" date="2021" name="Nat. Commun.">
        <title>Genetic determinants of endophytism in the Arabidopsis root mycobiome.</title>
        <authorList>
            <person name="Mesny F."/>
            <person name="Miyauchi S."/>
            <person name="Thiergart T."/>
            <person name="Pickel B."/>
            <person name="Atanasova L."/>
            <person name="Karlsson M."/>
            <person name="Huettel B."/>
            <person name="Barry K.W."/>
            <person name="Haridas S."/>
            <person name="Chen C."/>
            <person name="Bauer D."/>
            <person name="Andreopoulos W."/>
            <person name="Pangilinan J."/>
            <person name="LaButti K."/>
            <person name="Riley R."/>
            <person name="Lipzen A."/>
            <person name="Clum A."/>
            <person name="Drula E."/>
            <person name="Henrissat B."/>
            <person name="Kohler A."/>
            <person name="Grigoriev I.V."/>
            <person name="Martin F.M."/>
            <person name="Hacquard S."/>
        </authorList>
    </citation>
    <scope>NUCLEOTIDE SEQUENCE</scope>
    <source>
        <strain evidence="1">MPI-CAGE-AT-0016</strain>
    </source>
</reference>
<dbReference type="AlphaFoldDB" id="A0A8K0TKH2"/>
<protein>
    <submittedName>
        <fullName evidence="1">Uncharacterized protein</fullName>
    </submittedName>
</protein>
<sequence length="277" mass="31139">MRPRRCWTIIGSPASKQLCSPRMRWGVPVILGLHPVWHRLATGTRTTNDRNLGRIVRLRLFGSALQPCRVDLDTSTDSCIYHPKRPAISRSTPHIRPQHLRASRRLAYLFTIRLRKCGDLGNPLHFLPSPLSMKPRVRSSHRPKERTALAPDVLPDRHALGPIMAWLPLRSYTTRHNHVSRVRESRLRRGLCGISPPRVAASRQGSAISGVCPHRSLARQRQRESRSLMCVGRSYHQTASPPGCQASSHRHAPFPACCSKGSRSLHNPGTPPLTLCR</sequence>
<gene>
    <name evidence="1" type="ORF">B0T11DRAFT_59846</name>
</gene>
<accession>A0A8K0TKH2</accession>
<dbReference type="EMBL" id="JAGPXD010000002">
    <property type="protein sequence ID" value="KAH7368033.1"/>
    <property type="molecule type" value="Genomic_DNA"/>
</dbReference>
<dbReference type="Proteomes" id="UP000813385">
    <property type="component" value="Unassembled WGS sequence"/>
</dbReference>
<name>A0A8K0TKH2_9PEZI</name>